<accession>A0A0D2M6M7</accession>
<dbReference type="AlphaFoldDB" id="A0A0D2M6M7"/>
<keyword evidence="2" id="KW-1185">Reference proteome</keyword>
<proteinExistence type="predicted"/>
<evidence type="ECO:0000313" key="1">
    <source>
        <dbReference type="EMBL" id="KJA18833.1"/>
    </source>
</evidence>
<protein>
    <submittedName>
        <fullName evidence="1">Uncharacterized protein</fullName>
    </submittedName>
</protein>
<dbReference type="Proteomes" id="UP000054270">
    <property type="component" value="Unassembled WGS sequence"/>
</dbReference>
<sequence>MVARARPASDACSMQLLLHSNGCVGLQVRGRQRPRNAAHGAQEWQTAQCCATSVGGQNTIQPTRGVLGPYASLNNILAHGCGIPASTLRQTPSGTGRATQRGLTLRVVGGRQGVDGGRTAGRAVPAAAGSELARVGGAWFPAEQSESQSEKHGPELAHVWSRKVGKHCRSLPEFALFFRLFAERDQSPPQKAEKYAPGAASCSFATCEDSILLTERRLYPCCVIFFPVGTRPSPYLATTQRYAAVDVATQSVPPACCNILQPPYHAAYRLPYRDSVTLADIKPTPYIVRCLLAAASIHSSRASGVPPPFRHIWKRIDQHTTPHLYRWTADARLLFLRLHIRTAGAPSHGPLGVD</sequence>
<name>A0A0D2M6M7_HYPSF</name>
<evidence type="ECO:0000313" key="2">
    <source>
        <dbReference type="Proteomes" id="UP000054270"/>
    </source>
</evidence>
<gene>
    <name evidence="1" type="ORF">HYPSUDRAFT_205057</name>
</gene>
<dbReference type="EMBL" id="KN817584">
    <property type="protein sequence ID" value="KJA18833.1"/>
    <property type="molecule type" value="Genomic_DNA"/>
</dbReference>
<reference evidence="2" key="1">
    <citation type="submission" date="2014-04" db="EMBL/GenBank/DDBJ databases">
        <title>Evolutionary Origins and Diversification of the Mycorrhizal Mutualists.</title>
        <authorList>
            <consortium name="DOE Joint Genome Institute"/>
            <consortium name="Mycorrhizal Genomics Consortium"/>
            <person name="Kohler A."/>
            <person name="Kuo A."/>
            <person name="Nagy L.G."/>
            <person name="Floudas D."/>
            <person name="Copeland A."/>
            <person name="Barry K.W."/>
            <person name="Cichocki N."/>
            <person name="Veneault-Fourrey C."/>
            <person name="LaButti K."/>
            <person name="Lindquist E.A."/>
            <person name="Lipzen A."/>
            <person name="Lundell T."/>
            <person name="Morin E."/>
            <person name="Murat C."/>
            <person name="Riley R."/>
            <person name="Ohm R."/>
            <person name="Sun H."/>
            <person name="Tunlid A."/>
            <person name="Henrissat B."/>
            <person name="Grigoriev I.V."/>
            <person name="Hibbett D.S."/>
            <person name="Martin F."/>
        </authorList>
    </citation>
    <scope>NUCLEOTIDE SEQUENCE [LARGE SCALE GENOMIC DNA]</scope>
    <source>
        <strain evidence="2">FD-334 SS-4</strain>
    </source>
</reference>
<organism evidence="1 2">
    <name type="scientific">Hypholoma sublateritium (strain FD-334 SS-4)</name>
    <dbReference type="NCBI Taxonomy" id="945553"/>
    <lineage>
        <taxon>Eukaryota</taxon>
        <taxon>Fungi</taxon>
        <taxon>Dikarya</taxon>
        <taxon>Basidiomycota</taxon>
        <taxon>Agaricomycotina</taxon>
        <taxon>Agaricomycetes</taxon>
        <taxon>Agaricomycetidae</taxon>
        <taxon>Agaricales</taxon>
        <taxon>Agaricineae</taxon>
        <taxon>Strophariaceae</taxon>
        <taxon>Hypholoma</taxon>
    </lineage>
</organism>